<evidence type="ECO:0000256" key="9">
    <source>
        <dbReference type="ARBA" id="ARBA00023136"/>
    </source>
</evidence>
<sequence>MERVRTGGVVARQLTTKAQVNGYRFLIKRLEHALVRRDVRMLHDPMRSQLQALVVGTVLGLLVLGGCGIWGLIRPQGSVGDATIVVSKNSGSTYVLIEDTLHPVLNLASARLVTGSSESPTSVGDNKLKPYPRGPLLGIPGAPAALPGSSHADSSTWTVCDSSTVSEAPTESVELTVIAETPRLGDSIGTARPADAVLVDAGDETFLVYQLFRDGVWSPVRASVDTASVPVMRALGLEGVTPRQMSTGLLNTFPVVDPLAVPEIPGAGQPGAVDGVSIGSVVKSVGVDDTTTFHLVLRDGVQEISAPTAELMRLADSDAAPVATVAPGQLAALKTLSSEPVSDFPEIAPELLNVSGDPTLCRTWTRDTGEPRAQTSLLAGRELPLGSDAVPVRLTSSDGAGPNLDAVYVPPGSGEYLQVTGNEADSSRTESLFYVNDSGVRFGIPDFETGGILGLGDSPSRAPWSVVTLLAPGPSLTRENALVAHDGLETARLEAGAERTEAPSAGG</sequence>
<evidence type="ECO:0000256" key="2">
    <source>
        <dbReference type="ARBA" id="ARBA00008149"/>
    </source>
</evidence>
<organism evidence="11 12">
    <name type="scientific">Gordonia terrae NBRC 100016</name>
    <dbReference type="NCBI Taxonomy" id="1089454"/>
    <lineage>
        <taxon>Bacteria</taxon>
        <taxon>Bacillati</taxon>
        <taxon>Actinomycetota</taxon>
        <taxon>Actinomycetes</taxon>
        <taxon>Mycobacteriales</taxon>
        <taxon>Gordoniaceae</taxon>
        <taxon>Gordonia</taxon>
    </lineage>
</organism>
<dbReference type="InterPro" id="IPR007795">
    <property type="entry name" value="T7SS_EccB"/>
</dbReference>
<protein>
    <recommendedName>
        <fullName evidence="13">Type VII secretion protein EccB</fullName>
    </recommendedName>
</protein>
<dbReference type="Gene3D" id="2.40.50.910">
    <property type="entry name" value="Type VII secretion system EccB, repeat 3 domain"/>
    <property type="match status" value="1"/>
</dbReference>
<comment type="caution">
    <text evidence="11">The sequence shown here is derived from an EMBL/GenBank/DDBJ whole genome shotgun (WGS) entry which is preliminary data.</text>
</comment>
<dbReference type="Gene3D" id="3.30.2390.20">
    <property type="entry name" value="Type VII secretion system EccB, repeat 1 domain"/>
    <property type="match status" value="1"/>
</dbReference>
<reference evidence="11 12" key="1">
    <citation type="submission" date="2012-02" db="EMBL/GenBank/DDBJ databases">
        <title>Whole genome shotgun sequence of Gordonia terrae NBRC 100016.</title>
        <authorList>
            <person name="Takarada H."/>
            <person name="Hosoyama A."/>
            <person name="Tsuchikane K."/>
            <person name="Katsumata H."/>
            <person name="Yamazaki S."/>
            <person name="Fujita N."/>
        </authorList>
    </citation>
    <scope>NUCLEOTIDE SEQUENCE [LARGE SCALE GENOMIC DNA]</scope>
    <source>
        <strain evidence="11 12">NBRC 100016</strain>
    </source>
</reference>
<evidence type="ECO:0000256" key="5">
    <source>
        <dbReference type="ARBA" id="ARBA00022741"/>
    </source>
</evidence>
<dbReference type="PANTHER" id="PTHR40765">
    <property type="entry name" value="ESX-2 SECRETION SYSTEM ATPASE ECCB2"/>
    <property type="match status" value="1"/>
</dbReference>
<keyword evidence="3" id="KW-1003">Cell membrane</keyword>
<name>A0ABQ0H9H5_9ACTN</name>
<keyword evidence="8 10" id="KW-1133">Transmembrane helix</keyword>
<comment type="similarity">
    <text evidence="2">Belongs to the EccB family.</text>
</comment>
<dbReference type="Pfam" id="PF05108">
    <property type="entry name" value="T7SS_ESX1_EccB"/>
    <property type="match status" value="1"/>
</dbReference>
<evidence type="ECO:0000256" key="8">
    <source>
        <dbReference type="ARBA" id="ARBA00022989"/>
    </source>
</evidence>
<comment type="subcellular location">
    <subcellularLocation>
        <location evidence="1">Cell membrane</location>
        <topology evidence="1">Single-pass membrane protein</topology>
    </subcellularLocation>
</comment>
<evidence type="ECO:0008006" key="13">
    <source>
        <dbReference type="Google" id="ProtNLM"/>
    </source>
</evidence>
<keyword evidence="5" id="KW-0547">Nucleotide-binding</keyword>
<evidence type="ECO:0000256" key="7">
    <source>
        <dbReference type="ARBA" id="ARBA00022840"/>
    </source>
</evidence>
<dbReference type="InterPro" id="IPR044857">
    <property type="entry name" value="T7SS_EccB_R1"/>
</dbReference>
<evidence type="ECO:0000313" key="11">
    <source>
        <dbReference type="EMBL" id="GAB42512.1"/>
    </source>
</evidence>
<evidence type="ECO:0000256" key="3">
    <source>
        <dbReference type="ARBA" id="ARBA00022475"/>
    </source>
</evidence>
<keyword evidence="4 10" id="KW-0812">Transmembrane</keyword>
<feature type="transmembrane region" description="Helical" evidence="10">
    <location>
        <begin position="50"/>
        <end position="73"/>
    </location>
</feature>
<dbReference type="Proteomes" id="UP000004881">
    <property type="component" value="Unassembled WGS sequence"/>
</dbReference>
<keyword evidence="12" id="KW-1185">Reference proteome</keyword>
<keyword evidence="6" id="KW-0378">Hydrolase</keyword>
<evidence type="ECO:0000256" key="1">
    <source>
        <dbReference type="ARBA" id="ARBA00004162"/>
    </source>
</evidence>
<evidence type="ECO:0000256" key="6">
    <source>
        <dbReference type="ARBA" id="ARBA00022801"/>
    </source>
</evidence>
<keyword evidence="9 10" id="KW-0472">Membrane</keyword>
<evidence type="ECO:0000256" key="4">
    <source>
        <dbReference type="ARBA" id="ARBA00022692"/>
    </source>
</evidence>
<dbReference type="PANTHER" id="PTHR40765:SF2">
    <property type="entry name" value="ESX-2 SECRETION SYSTEM ATPASE ECCB2"/>
    <property type="match status" value="1"/>
</dbReference>
<gene>
    <name evidence="11" type="ORF">GOTRE_018_00390</name>
</gene>
<dbReference type="NCBIfam" id="TIGR03919">
    <property type="entry name" value="T7SS_EccB"/>
    <property type="match status" value="1"/>
</dbReference>
<dbReference type="InterPro" id="IPR042485">
    <property type="entry name" value="T7SS_EccB_R3"/>
</dbReference>
<keyword evidence="7" id="KW-0067">ATP-binding</keyword>
<evidence type="ECO:0000313" key="12">
    <source>
        <dbReference type="Proteomes" id="UP000004881"/>
    </source>
</evidence>
<dbReference type="EMBL" id="BAFD01000018">
    <property type="protein sequence ID" value="GAB42512.1"/>
    <property type="molecule type" value="Genomic_DNA"/>
</dbReference>
<proteinExistence type="inferred from homology"/>
<evidence type="ECO:0000256" key="10">
    <source>
        <dbReference type="SAM" id="Phobius"/>
    </source>
</evidence>
<accession>A0ABQ0H9H5</accession>